<dbReference type="PROSITE" id="PS51257">
    <property type="entry name" value="PROKAR_LIPOPROTEIN"/>
    <property type="match status" value="1"/>
</dbReference>
<dbReference type="CDD" id="cd00118">
    <property type="entry name" value="LysM"/>
    <property type="match status" value="1"/>
</dbReference>
<feature type="region of interest" description="Disordered" evidence="2">
    <location>
        <begin position="100"/>
        <end position="212"/>
    </location>
</feature>
<dbReference type="InterPro" id="IPR016047">
    <property type="entry name" value="M23ase_b-sheet_dom"/>
</dbReference>
<feature type="compositionally biased region" description="Low complexity" evidence="2">
    <location>
        <begin position="166"/>
        <end position="188"/>
    </location>
</feature>
<keyword evidence="3" id="KW-0732">Signal</keyword>
<dbReference type="InterPro" id="IPR050570">
    <property type="entry name" value="Cell_wall_metabolism_enzyme"/>
</dbReference>
<dbReference type="Gene3D" id="3.10.350.10">
    <property type="entry name" value="LysM domain"/>
    <property type="match status" value="1"/>
</dbReference>
<dbReference type="SUPFAM" id="SSF51261">
    <property type="entry name" value="Duplicated hybrid motif"/>
    <property type="match status" value="1"/>
</dbReference>
<accession>A0A348HGP0</accession>
<dbReference type="SMART" id="SM00257">
    <property type="entry name" value="LysM"/>
    <property type="match status" value="1"/>
</dbReference>
<sequence>MSTIKNAAMSIAALSWLMLAGCGTNSRIPEIRDASFSRAAAPAATDASYEVRLGDTLYSIAWRYNIDYHDLARWNDIQPPYSLRAGQKLRLSAPPAASTANAVQVKPLSGNDSMSVPANSEDDSWLVSTPAKAATSTDVQPAVNASGDGAAGSAAVTPTSKETNGAAPTVPAAPPAAKSAEASAVSTENAAKPAASEAKVPDSSAQTSSKGWLWPTKGTVVGHFSDPSAITAGLDIAGQKGQPVVASRSGTVVYAGNSVRGYGNLVIIKHDDHFLSAYAHNDTLKVHTNDTVKAGQMIATMGDSEADRSKLHFEIRQDSQAKDPQQFLPRS</sequence>
<keyword evidence="6" id="KW-1185">Reference proteome</keyword>
<proteinExistence type="inferred from homology"/>
<comment type="similarity">
    <text evidence="1">Belongs to the E.coli NlpD/Haemophilus LppB family.</text>
</comment>
<dbReference type="InterPro" id="IPR036779">
    <property type="entry name" value="LysM_dom_sf"/>
</dbReference>
<dbReference type="Pfam" id="PF01551">
    <property type="entry name" value="Peptidase_M23"/>
    <property type="match status" value="1"/>
</dbReference>
<dbReference type="GO" id="GO:0032153">
    <property type="term" value="C:cell division site"/>
    <property type="evidence" value="ECO:0007669"/>
    <property type="project" value="TreeGrafter"/>
</dbReference>
<evidence type="ECO:0000313" key="6">
    <source>
        <dbReference type="Proteomes" id="UP000267342"/>
    </source>
</evidence>
<evidence type="ECO:0000313" key="5">
    <source>
        <dbReference type="EMBL" id="BBG30792.1"/>
    </source>
</evidence>
<dbReference type="Pfam" id="PF01476">
    <property type="entry name" value="LysM"/>
    <property type="match status" value="1"/>
</dbReference>
<dbReference type="GO" id="GO:0004222">
    <property type="term" value="F:metalloendopeptidase activity"/>
    <property type="evidence" value="ECO:0007669"/>
    <property type="project" value="TreeGrafter"/>
</dbReference>
<dbReference type="Proteomes" id="UP000267342">
    <property type="component" value="Chromosome"/>
</dbReference>
<dbReference type="GO" id="GO:0009279">
    <property type="term" value="C:cell outer membrane"/>
    <property type="evidence" value="ECO:0007669"/>
    <property type="project" value="TreeGrafter"/>
</dbReference>
<dbReference type="PANTHER" id="PTHR21666">
    <property type="entry name" value="PEPTIDASE-RELATED"/>
    <property type="match status" value="1"/>
</dbReference>
<dbReference type="OrthoDB" id="9795421at2"/>
<feature type="chain" id="PRO_5016756880" evidence="3">
    <location>
        <begin position="21"/>
        <end position="331"/>
    </location>
</feature>
<dbReference type="Gene3D" id="2.70.70.10">
    <property type="entry name" value="Glucose Permease (Domain IIA)"/>
    <property type="match status" value="1"/>
</dbReference>
<evidence type="ECO:0000256" key="3">
    <source>
        <dbReference type="SAM" id="SignalP"/>
    </source>
</evidence>
<evidence type="ECO:0000256" key="1">
    <source>
        <dbReference type="ARBA" id="ARBA00038420"/>
    </source>
</evidence>
<gene>
    <name evidence="5" type="ORF">ZBT109_2046</name>
</gene>
<dbReference type="InterPro" id="IPR011055">
    <property type="entry name" value="Dup_hybrid_motif"/>
</dbReference>
<dbReference type="PANTHER" id="PTHR21666:SF263">
    <property type="entry name" value="MUREIN HYDROLASE ACTIVATOR NLPD"/>
    <property type="match status" value="1"/>
</dbReference>
<evidence type="ECO:0000259" key="4">
    <source>
        <dbReference type="PROSITE" id="PS51782"/>
    </source>
</evidence>
<dbReference type="STRING" id="1123510.GCA_000620025_01206"/>
<dbReference type="EMBL" id="AP018933">
    <property type="protein sequence ID" value="BBG30792.1"/>
    <property type="molecule type" value="Genomic_DNA"/>
</dbReference>
<feature type="compositionally biased region" description="Low complexity" evidence="2">
    <location>
        <begin position="145"/>
        <end position="155"/>
    </location>
</feature>
<name>A0A348HGP0_9GAMM</name>
<feature type="signal peptide" evidence="3">
    <location>
        <begin position="1"/>
        <end position="20"/>
    </location>
</feature>
<dbReference type="KEGG" id="zpl:ZBT109_2046"/>
<dbReference type="SUPFAM" id="SSF54106">
    <property type="entry name" value="LysM domain"/>
    <property type="match status" value="1"/>
</dbReference>
<dbReference type="RefSeq" id="WP_027704739.1">
    <property type="nucleotide sequence ID" value="NZ_AP018933.1"/>
</dbReference>
<dbReference type="AlphaFoldDB" id="A0A348HGP0"/>
<dbReference type="InterPro" id="IPR018392">
    <property type="entry name" value="LysM"/>
</dbReference>
<reference evidence="5 6" key="1">
    <citation type="submission" date="2018-09" db="EMBL/GenBank/DDBJ databases">
        <title>Zymobacter palmae IAM14233 (=T109) whole genome analysis.</title>
        <authorList>
            <person name="Yanase H."/>
        </authorList>
    </citation>
    <scope>NUCLEOTIDE SEQUENCE [LARGE SCALE GENOMIC DNA]</scope>
    <source>
        <strain evidence="5 6">IAM14233</strain>
    </source>
</reference>
<evidence type="ECO:0000256" key="2">
    <source>
        <dbReference type="SAM" id="MobiDB-lite"/>
    </source>
</evidence>
<organism evidence="5 6">
    <name type="scientific">Zymobacter palmae</name>
    <dbReference type="NCBI Taxonomy" id="33074"/>
    <lineage>
        <taxon>Bacteria</taxon>
        <taxon>Pseudomonadati</taxon>
        <taxon>Pseudomonadota</taxon>
        <taxon>Gammaproteobacteria</taxon>
        <taxon>Oceanospirillales</taxon>
        <taxon>Halomonadaceae</taxon>
        <taxon>Zymobacter group</taxon>
        <taxon>Zymobacter</taxon>
    </lineage>
</organism>
<dbReference type="CDD" id="cd12797">
    <property type="entry name" value="M23_peptidase"/>
    <property type="match status" value="1"/>
</dbReference>
<dbReference type="PROSITE" id="PS51782">
    <property type="entry name" value="LYSM"/>
    <property type="match status" value="1"/>
</dbReference>
<feature type="domain" description="LysM" evidence="4">
    <location>
        <begin position="47"/>
        <end position="91"/>
    </location>
</feature>
<protein>
    <submittedName>
        <fullName evidence="5">Peptidase M23B</fullName>
    </submittedName>
</protein>